<name>A0A5N5TAE3_9CRUS</name>
<accession>A0A5N5TAE3</accession>
<comment type="caution">
    <text evidence="2">The sequence shown here is derived from an EMBL/GenBank/DDBJ whole genome shotgun (WGS) entry which is preliminary data.</text>
</comment>
<dbReference type="AlphaFoldDB" id="A0A5N5TAE3"/>
<feature type="region of interest" description="Disordered" evidence="1">
    <location>
        <begin position="97"/>
        <end position="128"/>
    </location>
</feature>
<feature type="compositionally biased region" description="Acidic residues" evidence="1">
    <location>
        <begin position="109"/>
        <end position="128"/>
    </location>
</feature>
<protein>
    <submittedName>
        <fullName evidence="2">Uncharacterized protein</fullName>
    </submittedName>
</protein>
<dbReference type="Proteomes" id="UP000326759">
    <property type="component" value="Unassembled WGS sequence"/>
</dbReference>
<gene>
    <name evidence="2" type="ORF">Anas_07613</name>
</gene>
<dbReference type="EMBL" id="SEYY01004765">
    <property type="protein sequence ID" value="KAB7503633.1"/>
    <property type="molecule type" value="Genomic_DNA"/>
</dbReference>
<sequence>MARGLVVSYIQTQFRKSSSSANFYTGITTMVASVVGIANPGFAITDGWALDGYCPDNCKALTVYLAIHLINKIVLATGRIGGTLINLRTNANIEASYTASKKKKKKKEEEEEEEEEEEKEEEEEEEEE</sequence>
<evidence type="ECO:0000313" key="3">
    <source>
        <dbReference type="Proteomes" id="UP000326759"/>
    </source>
</evidence>
<evidence type="ECO:0000313" key="2">
    <source>
        <dbReference type="EMBL" id="KAB7503633.1"/>
    </source>
</evidence>
<reference evidence="2 3" key="1">
    <citation type="journal article" date="2019" name="PLoS Biol.">
        <title>Sex chromosomes control vertical transmission of feminizing Wolbachia symbionts in an isopod.</title>
        <authorList>
            <person name="Becking T."/>
            <person name="Chebbi M.A."/>
            <person name="Giraud I."/>
            <person name="Moumen B."/>
            <person name="Laverre T."/>
            <person name="Caubet Y."/>
            <person name="Peccoud J."/>
            <person name="Gilbert C."/>
            <person name="Cordaux R."/>
        </authorList>
    </citation>
    <scope>NUCLEOTIDE SEQUENCE [LARGE SCALE GENOMIC DNA]</scope>
    <source>
        <strain evidence="2">ANa2</strain>
        <tissue evidence="2">Whole body excluding digestive tract and cuticle</tissue>
    </source>
</reference>
<keyword evidence="3" id="KW-1185">Reference proteome</keyword>
<evidence type="ECO:0000256" key="1">
    <source>
        <dbReference type="SAM" id="MobiDB-lite"/>
    </source>
</evidence>
<dbReference type="OrthoDB" id="10411628at2759"/>
<organism evidence="2 3">
    <name type="scientific">Armadillidium nasatum</name>
    <dbReference type="NCBI Taxonomy" id="96803"/>
    <lineage>
        <taxon>Eukaryota</taxon>
        <taxon>Metazoa</taxon>
        <taxon>Ecdysozoa</taxon>
        <taxon>Arthropoda</taxon>
        <taxon>Crustacea</taxon>
        <taxon>Multicrustacea</taxon>
        <taxon>Malacostraca</taxon>
        <taxon>Eumalacostraca</taxon>
        <taxon>Peracarida</taxon>
        <taxon>Isopoda</taxon>
        <taxon>Oniscidea</taxon>
        <taxon>Crinocheta</taxon>
        <taxon>Armadillidiidae</taxon>
        <taxon>Armadillidium</taxon>
    </lineage>
</organism>
<proteinExistence type="predicted"/>